<dbReference type="AlphaFoldDB" id="A0A516KFB9"/>
<dbReference type="Pfam" id="PF05239">
    <property type="entry name" value="PRC"/>
    <property type="match status" value="1"/>
</dbReference>
<dbReference type="InterPro" id="IPR014238">
    <property type="entry name" value="Spore_YlmC/YmxH"/>
</dbReference>
<evidence type="ECO:0000313" key="2">
    <source>
        <dbReference type="EMBL" id="QDP40101.1"/>
    </source>
</evidence>
<dbReference type="KEGG" id="aqt:FN924_07930"/>
<sequence length="89" mass="9994">MVTLSELQIKDIIVVEEGRRLGNITDLEIDGERGRITHLIVGLKGKVMGLFGKDEEIKIPWDHILTIGKDVILIRKNGNPQLNATHLED</sequence>
<dbReference type="InterPro" id="IPR011033">
    <property type="entry name" value="PRC_barrel-like_sf"/>
</dbReference>
<organism evidence="2 3">
    <name type="scientific">Radiobacillus deserti</name>
    <dbReference type="NCBI Taxonomy" id="2594883"/>
    <lineage>
        <taxon>Bacteria</taxon>
        <taxon>Bacillati</taxon>
        <taxon>Bacillota</taxon>
        <taxon>Bacilli</taxon>
        <taxon>Bacillales</taxon>
        <taxon>Bacillaceae</taxon>
        <taxon>Radiobacillus</taxon>
    </lineage>
</organism>
<evidence type="ECO:0000313" key="3">
    <source>
        <dbReference type="Proteomes" id="UP000315215"/>
    </source>
</evidence>
<protein>
    <submittedName>
        <fullName evidence="2">YlmC/YmxH family sporulation protein</fullName>
    </submittedName>
</protein>
<reference evidence="2 3" key="1">
    <citation type="submission" date="2019-07" db="EMBL/GenBank/DDBJ databases">
        <authorList>
            <person name="Li J."/>
        </authorList>
    </citation>
    <scope>NUCLEOTIDE SEQUENCE [LARGE SCALE GENOMIC DNA]</scope>
    <source>
        <strain evidence="2 3">TKL69</strain>
    </source>
</reference>
<dbReference type="PANTHER" id="PTHR40061">
    <property type="entry name" value="SPORULATION PROTEIN YLMC-RELATED"/>
    <property type="match status" value="1"/>
</dbReference>
<dbReference type="EMBL" id="CP041666">
    <property type="protein sequence ID" value="QDP40101.1"/>
    <property type="molecule type" value="Genomic_DNA"/>
</dbReference>
<dbReference type="NCBIfam" id="TIGR02888">
    <property type="entry name" value="spore_YlmC_YmxH"/>
    <property type="match status" value="1"/>
</dbReference>
<dbReference type="OrthoDB" id="6024937at2"/>
<accession>A0A516KFB9</accession>
<dbReference type="RefSeq" id="WP_143893348.1">
    <property type="nucleotide sequence ID" value="NZ_CP041666.1"/>
</dbReference>
<proteinExistence type="predicted"/>
<dbReference type="SUPFAM" id="SSF50346">
    <property type="entry name" value="PRC-barrel domain"/>
    <property type="match status" value="1"/>
</dbReference>
<dbReference type="Gene3D" id="2.30.30.240">
    <property type="entry name" value="PRC-barrel domain"/>
    <property type="match status" value="1"/>
</dbReference>
<feature type="domain" description="PRC-barrel" evidence="1">
    <location>
        <begin position="4"/>
        <end position="75"/>
    </location>
</feature>
<keyword evidence="3" id="KW-1185">Reference proteome</keyword>
<evidence type="ECO:0000259" key="1">
    <source>
        <dbReference type="Pfam" id="PF05239"/>
    </source>
</evidence>
<gene>
    <name evidence="2" type="ORF">FN924_07930</name>
</gene>
<dbReference type="Proteomes" id="UP000315215">
    <property type="component" value="Chromosome"/>
</dbReference>
<name>A0A516KFB9_9BACI</name>
<dbReference type="InterPro" id="IPR027275">
    <property type="entry name" value="PRC-brl_dom"/>
</dbReference>
<dbReference type="PANTHER" id="PTHR40061:SF1">
    <property type="entry name" value="SPORULATION PROTEIN YLMC-RELATED"/>
    <property type="match status" value="1"/>
</dbReference>